<evidence type="ECO:0000256" key="3">
    <source>
        <dbReference type="ARBA" id="ARBA00012475"/>
    </source>
</evidence>
<keyword evidence="10 16" id="KW-0342">GTP-binding</keyword>
<evidence type="ECO:0000256" key="2">
    <source>
        <dbReference type="ARBA" id="ARBA00010237"/>
    </source>
</evidence>
<keyword evidence="7 16" id="KW-0548">Nucleotidyltransferase</keyword>
<dbReference type="SUPFAM" id="SSF50249">
    <property type="entry name" value="Nucleic acid-binding proteins"/>
    <property type="match status" value="1"/>
</dbReference>
<dbReference type="EMBL" id="ML994310">
    <property type="protein sequence ID" value="KAF2196874.1"/>
    <property type="molecule type" value="Genomic_DNA"/>
</dbReference>
<evidence type="ECO:0000256" key="6">
    <source>
        <dbReference type="ARBA" id="ARBA00022679"/>
    </source>
</evidence>
<comment type="subcellular location">
    <subcellularLocation>
        <location evidence="1 16">Nucleus</location>
    </subcellularLocation>
</comment>
<evidence type="ECO:0000313" key="21">
    <source>
        <dbReference type="EMBL" id="KAF2196874.1"/>
    </source>
</evidence>
<reference evidence="21" key="1">
    <citation type="journal article" date="2020" name="Stud. Mycol.">
        <title>101 Dothideomycetes genomes: a test case for predicting lifestyles and emergence of pathogens.</title>
        <authorList>
            <person name="Haridas S."/>
            <person name="Albert R."/>
            <person name="Binder M."/>
            <person name="Bloem J."/>
            <person name="Labutti K."/>
            <person name="Salamov A."/>
            <person name="Andreopoulos B."/>
            <person name="Baker S."/>
            <person name="Barry K."/>
            <person name="Bills G."/>
            <person name="Bluhm B."/>
            <person name="Cannon C."/>
            <person name="Castanera R."/>
            <person name="Culley D."/>
            <person name="Daum C."/>
            <person name="Ezra D."/>
            <person name="Gonzalez J."/>
            <person name="Henrissat B."/>
            <person name="Kuo A."/>
            <person name="Liang C."/>
            <person name="Lipzen A."/>
            <person name="Lutzoni F."/>
            <person name="Magnuson J."/>
            <person name="Mondo S."/>
            <person name="Nolan M."/>
            <person name="Ohm R."/>
            <person name="Pangilinan J."/>
            <person name="Park H.-J."/>
            <person name="Ramirez L."/>
            <person name="Alfaro M."/>
            <person name="Sun H."/>
            <person name="Tritt A."/>
            <person name="Yoshinaga Y."/>
            <person name="Zwiers L.-H."/>
            <person name="Turgeon B."/>
            <person name="Goodwin S."/>
            <person name="Spatafora J."/>
            <person name="Crous P."/>
            <person name="Grigoriev I."/>
        </authorList>
    </citation>
    <scope>NUCLEOTIDE SEQUENCE</scope>
    <source>
        <strain evidence="21">ATCC 74209</strain>
    </source>
</reference>
<keyword evidence="6 16" id="KW-0808">Transferase</keyword>
<dbReference type="OrthoDB" id="200924at2759"/>
<evidence type="ECO:0000256" key="13">
    <source>
        <dbReference type="ARBA" id="ARBA00030702"/>
    </source>
</evidence>
<feature type="active site" description="N6-GMP-lysine intermediate" evidence="17">
    <location>
        <position position="63"/>
    </location>
</feature>
<comment type="similarity">
    <text evidence="2 16">Belongs to the eukaryotic GTase family.</text>
</comment>
<accession>A0A9P4JEL4</accession>
<dbReference type="GO" id="GO:0005524">
    <property type="term" value="F:ATP binding"/>
    <property type="evidence" value="ECO:0007669"/>
    <property type="project" value="InterPro"/>
</dbReference>
<evidence type="ECO:0000313" key="22">
    <source>
        <dbReference type="Proteomes" id="UP000799536"/>
    </source>
</evidence>
<dbReference type="CDD" id="cd07895">
    <property type="entry name" value="Adenylation_mRNA_capping"/>
    <property type="match status" value="1"/>
</dbReference>
<dbReference type="PIRSF" id="PIRSF036959">
    <property type="entry name" value="mRNA_cap_alpha"/>
    <property type="match status" value="1"/>
</dbReference>
<dbReference type="InterPro" id="IPR001339">
    <property type="entry name" value="mRNA_cap_enzyme_adenylation"/>
</dbReference>
<dbReference type="SUPFAM" id="SSF56091">
    <property type="entry name" value="DNA ligase/mRNA capping enzyme, catalytic domain"/>
    <property type="match status" value="1"/>
</dbReference>
<evidence type="ECO:0000256" key="9">
    <source>
        <dbReference type="ARBA" id="ARBA00023042"/>
    </source>
</evidence>
<evidence type="ECO:0000256" key="1">
    <source>
        <dbReference type="ARBA" id="ARBA00004123"/>
    </source>
</evidence>
<evidence type="ECO:0000256" key="12">
    <source>
        <dbReference type="ARBA" id="ARBA00029909"/>
    </source>
</evidence>
<evidence type="ECO:0000259" key="20">
    <source>
        <dbReference type="Pfam" id="PF03919"/>
    </source>
</evidence>
<evidence type="ECO:0000256" key="18">
    <source>
        <dbReference type="SAM" id="MobiDB-lite"/>
    </source>
</evidence>
<dbReference type="Proteomes" id="UP000799536">
    <property type="component" value="Unassembled WGS sequence"/>
</dbReference>
<dbReference type="GO" id="GO:0005525">
    <property type="term" value="F:GTP binding"/>
    <property type="evidence" value="ECO:0007669"/>
    <property type="project" value="UniProtKB-KW"/>
</dbReference>
<evidence type="ECO:0000256" key="4">
    <source>
        <dbReference type="ARBA" id="ARBA00019171"/>
    </source>
</evidence>
<dbReference type="InterPro" id="IPR051029">
    <property type="entry name" value="mRNA_Capping_Enz/RNA_Phosphat"/>
</dbReference>
<comment type="catalytic activity">
    <reaction evidence="14">
        <text>a 5'-end diphospho-ribonucleoside in mRNA + GTP + H(+) = a 5'-end (5'-triphosphoguanosine)-ribonucleoside in mRNA + diphosphate</text>
        <dbReference type="Rhea" id="RHEA:67012"/>
        <dbReference type="Rhea" id="RHEA-COMP:17165"/>
        <dbReference type="Rhea" id="RHEA-COMP:17166"/>
        <dbReference type="ChEBI" id="CHEBI:15378"/>
        <dbReference type="ChEBI" id="CHEBI:33019"/>
        <dbReference type="ChEBI" id="CHEBI:37565"/>
        <dbReference type="ChEBI" id="CHEBI:167616"/>
        <dbReference type="ChEBI" id="CHEBI:167617"/>
        <dbReference type="EC" id="2.7.7.50"/>
    </reaction>
    <physiologicalReaction direction="left-to-right" evidence="14">
        <dbReference type="Rhea" id="RHEA:67013"/>
    </physiologicalReaction>
</comment>
<evidence type="ECO:0000256" key="10">
    <source>
        <dbReference type="ARBA" id="ARBA00023134"/>
    </source>
</evidence>
<comment type="caution">
    <text evidence="21">The sequence shown here is derived from an EMBL/GenBank/DDBJ whole genome shotgun (WGS) entry which is preliminary data.</text>
</comment>
<dbReference type="Pfam" id="PF01331">
    <property type="entry name" value="mRNA_cap_enzyme"/>
    <property type="match status" value="1"/>
</dbReference>
<evidence type="ECO:0000256" key="15">
    <source>
        <dbReference type="ARBA" id="ARBA00047082"/>
    </source>
</evidence>
<dbReference type="InterPro" id="IPR012340">
    <property type="entry name" value="NA-bd_OB-fold"/>
</dbReference>
<dbReference type="GO" id="GO:0004484">
    <property type="term" value="F:mRNA guanylyltransferase activity"/>
    <property type="evidence" value="ECO:0007669"/>
    <property type="project" value="UniProtKB-EC"/>
</dbReference>
<evidence type="ECO:0000259" key="19">
    <source>
        <dbReference type="Pfam" id="PF01331"/>
    </source>
</evidence>
<evidence type="ECO:0000256" key="16">
    <source>
        <dbReference type="PIRNR" id="PIRNR036959"/>
    </source>
</evidence>
<protein>
    <recommendedName>
        <fullName evidence="4 16">mRNA-capping enzyme subunit alpha</fullName>
        <ecNumber evidence="3 16">2.7.7.50</ecNumber>
    </recommendedName>
    <alternativeName>
        <fullName evidence="12 16">GTP--RNA guanylyltransferase</fullName>
    </alternativeName>
    <alternativeName>
        <fullName evidence="13 16">mRNA guanylyltransferase</fullName>
    </alternativeName>
</protein>
<comment type="function">
    <text evidence="16">Second step of mRNA capping. Transfer of the GMP moiety of GTP to the 5'-end of RNA via an enzyme-GMP covalent reaction intermediate.</text>
</comment>
<keyword evidence="11 16" id="KW-0539">Nucleus</keyword>
<keyword evidence="9 16" id="KW-0506">mRNA capping</keyword>
<evidence type="ECO:0000256" key="14">
    <source>
        <dbReference type="ARBA" id="ARBA00044624"/>
    </source>
</evidence>
<dbReference type="AlphaFoldDB" id="A0A9P4JEL4"/>
<sequence length="415" mass="48514">MASSVPPSIPGIQLPYEDAEDLRAQVAELLERDNKRFPGAQPVSFARQHIVELQRKEYFMCEKTDGIRCLLFLTWHEGPTGPEPATLLIDRKNNYYLVQPPLRFPFYGDPNDDGKFLFGTILDGELVHDRVHGQPHPRLIFYVFDCLVIDQVNYTSRSLDKRIAYMKEKVFKPYERAYQHMPPQRRAEQVFRVKEKQAYPPYSLSNVFENILPKLPHGNDGLIFTCKSTPYKFGTDEHILKWKPPHENTIDFKLRLGDFPLFDPEDGGDPIPDYDAMPERFQLLVMHDRNNYQPFQHDMYVTPEDWEILKSLNQRLDGRIIECFRDDEGRWRYKREDDGTPRWRDDKKDANHISTVNSVLESIEDPVTQQDLIAVEGKIRVAVKQMQAKEREQLQAQALEPDAKKRKLSDMNGAH</sequence>
<dbReference type="InterPro" id="IPR017075">
    <property type="entry name" value="mRNA_cap_enzyme_alpha"/>
</dbReference>
<dbReference type="PANTHER" id="PTHR10367:SF17">
    <property type="entry name" value="MRNA-CAPPING ENZYME"/>
    <property type="match status" value="1"/>
</dbReference>
<dbReference type="Gene3D" id="3.30.470.30">
    <property type="entry name" value="DNA ligase/mRNA capping enzyme"/>
    <property type="match status" value="1"/>
</dbReference>
<dbReference type="Gene3D" id="2.40.50.140">
    <property type="entry name" value="Nucleic acid-binding proteins"/>
    <property type="match status" value="1"/>
</dbReference>
<evidence type="ECO:0000256" key="8">
    <source>
        <dbReference type="ARBA" id="ARBA00022741"/>
    </source>
</evidence>
<evidence type="ECO:0000256" key="17">
    <source>
        <dbReference type="PIRSR" id="PIRSR036959-1"/>
    </source>
</evidence>
<dbReference type="Pfam" id="PF03919">
    <property type="entry name" value="mRNA_cap_C"/>
    <property type="match status" value="1"/>
</dbReference>
<feature type="domain" description="mRNA capping enzyme adenylation" evidence="19">
    <location>
        <begin position="41"/>
        <end position="243"/>
    </location>
</feature>
<name>A0A9P4JEL4_9PLEO</name>
<feature type="region of interest" description="Disordered" evidence="18">
    <location>
        <begin position="393"/>
        <end position="415"/>
    </location>
</feature>
<organism evidence="21 22">
    <name type="scientific">Delitschia confertaspora ATCC 74209</name>
    <dbReference type="NCBI Taxonomy" id="1513339"/>
    <lineage>
        <taxon>Eukaryota</taxon>
        <taxon>Fungi</taxon>
        <taxon>Dikarya</taxon>
        <taxon>Ascomycota</taxon>
        <taxon>Pezizomycotina</taxon>
        <taxon>Dothideomycetes</taxon>
        <taxon>Pleosporomycetidae</taxon>
        <taxon>Pleosporales</taxon>
        <taxon>Delitschiaceae</taxon>
        <taxon>Delitschia</taxon>
    </lineage>
</organism>
<keyword evidence="8 16" id="KW-0547">Nucleotide-binding</keyword>
<comment type="subunit">
    <text evidence="15">Heterodimer. The mRNA-capping enzyme is composed of two separate chains alpha and beta, respectively a mRNA guanylyltransferase and an mRNA 5'-triphosphate monophosphatase.</text>
</comment>
<feature type="domain" description="mRNA capping enzyme C-terminal" evidence="20">
    <location>
        <begin position="247"/>
        <end position="373"/>
    </location>
</feature>
<dbReference type="GO" id="GO:0031533">
    <property type="term" value="C:mRNA capping enzyme complex"/>
    <property type="evidence" value="ECO:0007669"/>
    <property type="project" value="InterPro"/>
</dbReference>
<dbReference type="GO" id="GO:0006370">
    <property type="term" value="P:7-methylguanosine mRNA capping"/>
    <property type="evidence" value="ECO:0007669"/>
    <property type="project" value="UniProtKB-KW"/>
</dbReference>
<dbReference type="PANTHER" id="PTHR10367">
    <property type="entry name" value="MRNA-CAPPING ENZYME"/>
    <property type="match status" value="1"/>
</dbReference>
<proteinExistence type="inferred from homology"/>
<evidence type="ECO:0000256" key="7">
    <source>
        <dbReference type="ARBA" id="ARBA00022695"/>
    </source>
</evidence>
<keyword evidence="22" id="KW-1185">Reference proteome</keyword>
<gene>
    <name evidence="21" type="ORF">GQ43DRAFT_444734</name>
</gene>
<evidence type="ECO:0000256" key="11">
    <source>
        <dbReference type="ARBA" id="ARBA00023242"/>
    </source>
</evidence>
<evidence type="ECO:0000256" key="5">
    <source>
        <dbReference type="ARBA" id="ARBA00022664"/>
    </source>
</evidence>
<dbReference type="InterPro" id="IPR013846">
    <property type="entry name" value="mRNA_cap_enzyme_C"/>
</dbReference>
<dbReference type="EC" id="2.7.7.50" evidence="3 16"/>
<keyword evidence="5 16" id="KW-0507">mRNA processing</keyword>